<accession>A0A2T4H701</accession>
<gene>
    <name evidence="2" type="ORF">FCULG_00004209</name>
</gene>
<evidence type="ECO:0000313" key="2">
    <source>
        <dbReference type="EMBL" id="PTD11592.1"/>
    </source>
</evidence>
<protein>
    <submittedName>
        <fullName evidence="2">Uncharacterized protein</fullName>
    </submittedName>
</protein>
<feature type="compositionally biased region" description="Basic and acidic residues" evidence="1">
    <location>
        <begin position="1"/>
        <end position="10"/>
    </location>
</feature>
<sequence>METVDSDKARPVAPPKPISPALSSTAAPKPPISRTASPTHAHGHASTPDSTSTRAIAVETKSPVAPDSAISIATDAPLAAPHSATEPQAATPSMLRNSGSGSRSNSNSNSSTGFSFSYQGSRAVTTICALDKYCEWEITGNYRCKSLYRRSRRCRCCCCQKSISKAS</sequence>
<dbReference type="AlphaFoldDB" id="A0A2T4H701"/>
<dbReference type="OrthoDB" id="5104100at2759"/>
<feature type="compositionally biased region" description="Polar residues" evidence="1">
    <location>
        <begin position="85"/>
        <end position="95"/>
    </location>
</feature>
<comment type="caution">
    <text evidence="2">The sequence shown here is derived from an EMBL/GenBank/DDBJ whole genome shotgun (WGS) entry which is preliminary data.</text>
</comment>
<dbReference type="Proteomes" id="UP000241587">
    <property type="component" value="Unassembled WGS sequence"/>
</dbReference>
<feature type="region of interest" description="Disordered" evidence="1">
    <location>
        <begin position="1"/>
        <end position="112"/>
    </location>
</feature>
<dbReference type="EMBL" id="PVEM01000001">
    <property type="protein sequence ID" value="PTD11592.1"/>
    <property type="molecule type" value="Genomic_DNA"/>
</dbReference>
<evidence type="ECO:0000313" key="3">
    <source>
        <dbReference type="Proteomes" id="UP000241587"/>
    </source>
</evidence>
<organism evidence="2 3">
    <name type="scientific">Fusarium culmorum</name>
    <dbReference type="NCBI Taxonomy" id="5516"/>
    <lineage>
        <taxon>Eukaryota</taxon>
        <taxon>Fungi</taxon>
        <taxon>Dikarya</taxon>
        <taxon>Ascomycota</taxon>
        <taxon>Pezizomycotina</taxon>
        <taxon>Sordariomycetes</taxon>
        <taxon>Hypocreomycetidae</taxon>
        <taxon>Hypocreales</taxon>
        <taxon>Nectriaceae</taxon>
        <taxon>Fusarium</taxon>
    </lineage>
</organism>
<evidence type="ECO:0000256" key="1">
    <source>
        <dbReference type="SAM" id="MobiDB-lite"/>
    </source>
</evidence>
<proteinExistence type="predicted"/>
<reference evidence="2 3" key="1">
    <citation type="submission" date="2018-02" db="EMBL/GenBank/DDBJ databases">
        <title>Fusarium culmorum secondary metabolites in fungal-bacterial-plant interactions.</title>
        <authorList>
            <person name="Schmidt R."/>
        </authorList>
    </citation>
    <scope>NUCLEOTIDE SEQUENCE [LARGE SCALE GENOMIC DNA]</scope>
    <source>
        <strain evidence="2 3">PV</strain>
    </source>
</reference>
<feature type="compositionally biased region" description="Low complexity" evidence="1">
    <location>
        <begin position="96"/>
        <end position="112"/>
    </location>
</feature>
<name>A0A2T4H701_FUSCU</name>
<keyword evidence="3" id="KW-1185">Reference proteome</keyword>